<proteinExistence type="inferred from homology"/>
<dbReference type="NCBIfam" id="NF040713">
    <property type="entry name" value="ZapE"/>
    <property type="match status" value="1"/>
</dbReference>
<dbReference type="FunFam" id="3.40.50.300:FF:001019">
    <property type="entry name" value="Cell division protein ZapE"/>
    <property type="match status" value="1"/>
</dbReference>
<dbReference type="Proteomes" id="UP000184159">
    <property type="component" value="Unassembled WGS sequence"/>
</dbReference>
<dbReference type="AlphaFoldDB" id="A0A1M4WP66"/>
<comment type="similarity">
    <text evidence="3">Belongs to the AFG1 ATPase family. ZapE subfamily.</text>
</comment>
<evidence type="ECO:0000256" key="1">
    <source>
        <dbReference type="ARBA" id="ARBA00022741"/>
    </source>
</evidence>
<keyword evidence="5" id="KW-1185">Reference proteome</keyword>
<dbReference type="SUPFAM" id="SSF52540">
    <property type="entry name" value="P-loop containing nucleoside triphosphate hydrolases"/>
    <property type="match status" value="1"/>
</dbReference>
<dbReference type="Gene3D" id="3.40.50.300">
    <property type="entry name" value="P-loop containing nucleotide triphosphate hydrolases"/>
    <property type="match status" value="1"/>
</dbReference>
<dbReference type="GO" id="GO:0005524">
    <property type="term" value="F:ATP binding"/>
    <property type="evidence" value="ECO:0007669"/>
    <property type="project" value="UniProtKB-UniRule"/>
</dbReference>
<gene>
    <name evidence="3" type="primary">zapE</name>
    <name evidence="4" type="ORF">SAMN02745781_00851</name>
</gene>
<protein>
    <recommendedName>
        <fullName evidence="3">Cell division protein ZapE</fullName>
    </recommendedName>
    <alternativeName>
        <fullName evidence="3">Z ring-associated protein ZapE</fullName>
    </alternativeName>
</protein>
<keyword evidence="1 3" id="KW-0547">Nucleotide-binding</keyword>
<comment type="subcellular location">
    <subcellularLocation>
        <location evidence="3">Cytoplasm</location>
    </subcellularLocation>
</comment>
<dbReference type="InterPro" id="IPR027417">
    <property type="entry name" value="P-loop_NTPase"/>
</dbReference>
<keyword evidence="3" id="KW-0378">Hydrolase</keyword>
<keyword evidence="2 3" id="KW-0067">ATP-binding</keyword>
<dbReference type="InterPro" id="IPR030870">
    <property type="entry name" value="ZapE"/>
</dbReference>
<sequence length="393" mass="45859">MTSLADKAKSMCCAAHFPLFLFYSIFMTPRQRYDQDLKDNNFQKDDAQLMAVDALDDLYHRFLAYLERPIERDSLLTRLLRKNVQRPIPPKGLYFWGGVGRGKTYLMDTFYDALPTQKKMRVHFHRFMYRVHEELKLLHHVNDPLEIVADKFSSETEIICFDEFFVSDITDAMILGTLFQALFARNIVLVATSNIPPDDLYRNGLQRARFLPAIELIKKHCLVMNVDSGVDYRLRTLEQAEIYHFPNDEQSRTRLESYYRQLISHDSDVTSSIEINHRQVPVLKAANGVLFATFAQLCQSMRSQNDYIELSRLYHTVLLADVKLMNAALDDGARRFIALVDEFYERHVKLIISAEVALDALYQGGQLAFEFQRCRSRLIEMQSREYLLKEHLS</sequence>
<dbReference type="PANTHER" id="PTHR12169">
    <property type="entry name" value="ATPASE N2B"/>
    <property type="match status" value="1"/>
</dbReference>
<dbReference type="HAMAP" id="MF_01919">
    <property type="entry name" value="ZapE"/>
    <property type="match status" value="1"/>
</dbReference>
<keyword evidence="3" id="KW-0963">Cytoplasm</keyword>
<comment type="function">
    <text evidence="3">Reduces the stability of FtsZ polymers in the presence of ATP.</text>
</comment>
<dbReference type="GO" id="GO:0032153">
    <property type="term" value="C:cell division site"/>
    <property type="evidence" value="ECO:0007669"/>
    <property type="project" value="TreeGrafter"/>
</dbReference>
<reference evidence="5" key="1">
    <citation type="submission" date="2016-11" db="EMBL/GenBank/DDBJ databases">
        <authorList>
            <person name="Varghese N."/>
            <person name="Submissions S."/>
        </authorList>
    </citation>
    <scope>NUCLEOTIDE SEQUENCE [LARGE SCALE GENOMIC DNA]</scope>
    <source>
        <strain evidence="5">DSM 21264</strain>
    </source>
</reference>
<feature type="binding site" evidence="3">
    <location>
        <begin position="97"/>
        <end position="104"/>
    </location>
    <ligand>
        <name>ATP</name>
        <dbReference type="ChEBI" id="CHEBI:30616"/>
    </ligand>
</feature>
<dbReference type="InterPro" id="IPR005654">
    <property type="entry name" value="ATPase_AFG1-like"/>
</dbReference>
<dbReference type="GO" id="GO:0005737">
    <property type="term" value="C:cytoplasm"/>
    <property type="evidence" value="ECO:0007669"/>
    <property type="project" value="UniProtKB-SubCell"/>
</dbReference>
<accession>A0A1M4WP66</accession>
<keyword evidence="3 4" id="KW-0132">Cell division</keyword>
<dbReference type="GO" id="GO:0051301">
    <property type="term" value="P:cell division"/>
    <property type="evidence" value="ECO:0007669"/>
    <property type="project" value="UniProtKB-UniRule"/>
</dbReference>
<evidence type="ECO:0000313" key="4">
    <source>
        <dbReference type="EMBL" id="SHE82998.1"/>
    </source>
</evidence>
<dbReference type="PANTHER" id="PTHR12169:SF6">
    <property type="entry name" value="AFG1-LIKE ATPASE"/>
    <property type="match status" value="1"/>
</dbReference>
<dbReference type="GO" id="GO:0016887">
    <property type="term" value="F:ATP hydrolysis activity"/>
    <property type="evidence" value="ECO:0007669"/>
    <property type="project" value="UniProtKB-UniRule"/>
</dbReference>
<evidence type="ECO:0000313" key="5">
    <source>
        <dbReference type="Proteomes" id="UP000184159"/>
    </source>
</evidence>
<organism evidence="4 5">
    <name type="scientific">Vibrio gazogenes DSM 21264 = NBRC 103151</name>
    <dbReference type="NCBI Taxonomy" id="1123492"/>
    <lineage>
        <taxon>Bacteria</taxon>
        <taxon>Pseudomonadati</taxon>
        <taxon>Pseudomonadota</taxon>
        <taxon>Gammaproteobacteria</taxon>
        <taxon>Vibrionales</taxon>
        <taxon>Vibrionaceae</taxon>
        <taxon>Vibrio</taxon>
    </lineage>
</organism>
<comment type="subunit">
    <text evidence="3">Interacts with FtsZ.</text>
</comment>
<evidence type="ECO:0000256" key="3">
    <source>
        <dbReference type="HAMAP-Rule" id="MF_01919"/>
    </source>
</evidence>
<name>A0A1M4WP66_VIBGA</name>
<keyword evidence="3" id="KW-0131">Cell cycle</keyword>
<evidence type="ECO:0000256" key="2">
    <source>
        <dbReference type="ARBA" id="ARBA00022840"/>
    </source>
</evidence>
<dbReference type="EMBL" id="FQUH01000003">
    <property type="protein sequence ID" value="SHE82998.1"/>
    <property type="molecule type" value="Genomic_DNA"/>
</dbReference>
<dbReference type="Pfam" id="PF03969">
    <property type="entry name" value="AFG1_ATPase"/>
    <property type="match status" value="1"/>
</dbReference>